<evidence type="ECO:0000313" key="1">
    <source>
        <dbReference type="EMBL" id="KAK2596238.1"/>
    </source>
</evidence>
<reference evidence="1" key="1">
    <citation type="submission" date="2023-06" db="EMBL/GenBank/DDBJ databases">
        <title>Conoideocrella luteorostrata (Hypocreales: Clavicipitaceae), a potential biocontrol fungus for elongate hemlock scale in United States Christmas tree production areas.</title>
        <authorList>
            <person name="Barrett H."/>
            <person name="Lovett B."/>
            <person name="Macias A.M."/>
            <person name="Stajich J.E."/>
            <person name="Kasson M.T."/>
        </authorList>
    </citation>
    <scope>NUCLEOTIDE SEQUENCE</scope>
    <source>
        <strain evidence="1">ARSEF 14590</strain>
    </source>
</reference>
<organism evidence="1 2">
    <name type="scientific">Conoideocrella luteorostrata</name>
    <dbReference type="NCBI Taxonomy" id="1105319"/>
    <lineage>
        <taxon>Eukaryota</taxon>
        <taxon>Fungi</taxon>
        <taxon>Dikarya</taxon>
        <taxon>Ascomycota</taxon>
        <taxon>Pezizomycotina</taxon>
        <taxon>Sordariomycetes</taxon>
        <taxon>Hypocreomycetidae</taxon>
        <taxon>Hypocreales</taxon>
        <taxon>Clavicipitaceae</taxon>
        <taxon>Conoideocrella</taxon>
    </lineage>
</organism>
<dbReference type="EMBL" id="JASWJB010000116">
    <property type="protein sequence ID" value="KAK2596238.1"/>
    <property type="molecule type" value="Genomic_DNA"/>
</dbReference>
<keyword evidence="2" id="KW-1185">Reference proteome</keyword>
<comment type="caution">
    <text evidence="1">The sequence shown here is derived from an EMBL/GenBank/DDBJ whole genome shotgun (WGS) entry which is preliminary data.</text>
</comment>
<gene>
    <name evidence="1" type="ORF">QQS21_006330</name>
</gene>
<protein>
    <submittedName>
        <fullName evidence="1">Uncharacterized protein</fullName>
    </submittedName>
</protein>
<accession>A0AAJ0CMR7</accession>
<sequence length="107" mass="11893">MPAGQEYGMGSAAALTSQVEKFFPNLWCVLLVGVAAGLPDLSQDHMRDIRLVAYDLGKETEDAFQTLRLGHALATTEPILHSAIMNIELQALEISFRKTYDKERAER</sequence>
<evidence type="ECO:0000313" key="2">
    <source>
        <dbReference type="Proteomes" id="UP001251528"/>
    </source>
</evidence>
<proteinExistence type="predicted"/>
<name>A0AAJ0CMR7_9HYPO</name>
<dbReference type="AlphaFoldDB" id="A0AAJ0CMR7"/>
<dbReference type="Proteomes" id="UP001251528">
    <property type="component" value="Unassembled WGS sequence"/>
</dbReference>